<dbReference type="PANTHER" id="PTHR46580">
    <property type="entry name" value="SENSOR KINASE-RELATED"/>
    <property type="match status" value="1"/>
</dbReference>
<evidence type="ECO:0000256" key="2">
    <source>
        <dbReference type="SAM" id="SignalP"/>
    </source>
</evidence>
<keyword evidence="1 2" id="KW-0732">Signal</keyword>
<keyword evidence="5" id="KW-1185">Reference proteome</keyword>
<dbReference type="Pfam" id="PF13517">
    <property type="entry name" value="FG-GAP_3"/>
    <property type="match status" value="2"/>
</dbReference>
<dbReference type="PANTHER" id="PTHR46580:SF4">
    <property type="entry name" value="ATP_GTP-BINDING PROTEIN"/>
    <property type="match status" value="1"/>
</dbReference>
<evidence type="ECO:0000313" key="5">
    <source>
        <dbReference type="Proteomes" id="UP001057738"/>
    </source>
</evidence>
<dbReference type="SUPFAM" id="SSF56219">
    <property type="entry name" value="DNase I-like"/>
    <property type="match status" value="1"/>
</dbReference>
<dbReference type="InterPro" id="IPR013517">
    <property type="entry name" value="FG-GAP"/>
</dbReference>
<dbReference type="Gene3D" id="2.130.10.130">
    <property type="entry name" value="Integrin alpha, N-terminal"/>
    <property type="match status" value="1"/>
</dbReference>
<accession>A0ABY5Q8Y4</accession>
<evidence type="ECO:0000256" key="1">
    <source>
        <dbReference type="ARBA" id="ARBA00022729"/>
    </source>
</evidence>
<dbReference type="RefSeq" id="WP_257858367.1">
    <property type="nucleotide sequence ID" value="NZ_CP102516.1"/>
</dbReference>
<dbReference type="SUPFAM" id="SSF69318">
    <property type="entry name" value="Integrin alpha N-terminal domain"/>
    <property type="match status" value="1"/>
</dbReference>
<evidence type="ECO:0000313" key="4">
    <source>
        <dbReference type="EMBL" id="UUY52645.1"/>
    </source>
</evidence>
<feature type="signal peptide" evidence="2">
    <location>
        <begin position="1"/>
        <end position="29"/>
    </location>
</feature>
<reference evidence="4" key="1">
    <citation type="submission" date="2022-08" db="EMBL/GenBank/DDBJ databases">
        <authorList>
            <person name="Tian L."/>
        </authorList>
    </citation>
    <scope>NUCLEOTIDE SEQUENCE</scope>
    <source>
        <strain evidence="4">CM253</strain>
        <plasmid evidence="4">psa3239</plasmid>
    </source>
</reference>
<dbReference type="GeneID" id="95578934"/>
<feature type="domain" description="Endonuclease/exonuclease/phosphatase" evidence="3">
    <location>
        <begin position="46"/>
        <end position="331"/>
    </location>
</feature>
<dbReference type="Pfam" id="PF03372">
    <property type="entry name" value="Exo_endo_phos"/>
    <property type="match status" value="1"/>
</dbReference>
<dbReference type="EMBL" id="CP102516">
    <property type="protein sequence ID" value="UUY52645.1"/>
    <property type="molecule type" value="Genomic_DNA"/>
</dbReference>
<geneLocation type="plasmid" evidence="4 5">
    <name>psa3239</name>
</geneLocation>
<keyword evidence="4" id="KW-0614">Plasmid</keyword>
<dbReference type="InterPro" id="IPR005135">
    <property type="entry name" value="Endo/exonuclease/phosphatase"/>
</dbReference>
<gene>
    <name evidence="4" type="ORF">NRK68_35935</name>
</gene>
<protein>
    <submittedName>
        <fullName evidence="4">FG-GAP-like repeat-containing protein</fullName>
    </submittedName>
</protein>
<organism evidence="4 5">
    <name type="scientific">Streptomyces yangpuensis</name>
    <dbReference type="NCBI Taxonomy" id="1648182"/>
    <lineage>
        <taxon>Bacteria</taxon>
        <taxon>Bacillati</taxon>
        <taxon>Actinomycetota</taxon>
        <taxon>Actinomycetes</taxon>
        <taxon>Kitasatosporales</taxon>
        <taxon>Streptomycetaceae</taxon>
        <taxon>Streptomyces</taxon>
    </lineage>
</organism>
<evidence type="ECO:0000259" key="3">
    <source>
        <dbReference type="Pfam" id="PF03372"/>
    </source>
</evidence>
<dbReference type="InterPro" id="IPR036691">
    <property type="entry name" value="Endo/exonu/phosph_ase_sf"/>
</dbReference>
<dbReference type="Proteomes" id="UP001057738">
    <property type="component" value="Plasmid psa3239"/>
</dbReference>
<name>A0ABY5Q8Y4_9ACTN</name>
<dbReference type="InterPro" id="IPR028994">
    <property type="entry name" value="Integrin_alpha_N"/>
</dbReference>
<dbReference type="Gene3D" id="3.60.10.10">
    <property type="entry name" value="Endonuclease/exonuclease/phosphatase"/>
    <property type="match status" value="1"/>
</dbReference>
<sequence>MNLIRNSAAFLAGSMALLGLTTASPTVPAAATAPAAAAAPSPMTMVSWNICGEAGGGRGDAGFCPSRATLQENEAKVLEIARLTGEQQADAIVLQEVCGAPPGVPATVDGVAQSEGYHQKRLRQLLGPQGWSFDFAPVRRWDDASAQSLAYGSPCRGVLQGGRLGNLIAVKGTIGARASQDALPAVTPAPDHRTLPVQCVAVTGRSTAVCNTHIIPGSEDSRIGPQITNVKSFVDGFAAQHGLGRAAVGGDFNREAENALMAPLAADFENCVDGATLHAWNGTGHVWREFDHIFVTRPATGRAISSCDIDEARMDTTENTAGVATNGFSDHAPVVVHLGDRPVPARVPGDLRNSDGKPDLVAVDSTGKLYVHPGDGRGGIGSRREIGTGGWLGASVSHRGDWTGDGWEDLVARVGTQLRVYPSGMDGRLKSPVGLGTVAADAQVVSVGDMTGDGATDLVVSAENKLWLYENDTAAAVRPAVRPRKEIGNGGWSPMTLSAPGDVTKDAIPDLLARDTRDGVLYLYRGRPDGTFGSRSEYGRNYTTANRPLIAGAADADLDGTADMWTTTGDGTLRFYRGQLSGTNPVDGPSTQVDGSGWNTITTIA</sequence>
<proteinExistence type="predicted"/>
<feature type="chain" id="PRO_5045661457" evidence="2">
    <location>
        <begin position="30"/>
        <end position="605"/>
    </location>
</feature>